<evidence type="ECO:0000256" key="2">
    <source>
        <dbReference type="ARBA" id="ARBA00022450"/>
    </source>
</evidence>
<dbReference type="Pfam" id="PF00501">
    <property type="entry name" value="AMP-binding"/>
    <property type="match status" value="1"/>
</dbReference>
<dbReference type="InterPro" id="IPR045851">
    <property type="entry name" value="AMP-bd_C_sf"/>
</dbReference>
<evidence type="ECO:0000313" key="5">
    <source>
        <dbReference type="EMBL" id="MBS2967006.1"/>
    </source>
</evidence>
<dbReference type="Gene3D" id="3.30.300.30">
    <property type="match status" value="1"/>
</dbReference>
<dbReference type="InterPro" id="IPR001242">
    <property type="entry name" value="Condensation_dom"/>
</dbReference>
<dbReference type="PANTHER" id="PTHR45527">
    <property type="entry name" value="NONRIBOSOMAL PEPTIDE SYNTHETASE"/>
    <property type="match status" value="1"/>
</dbReference>
<dbReference type="EMBL" id="JAGSXH010000255">
    <property type="protein sequence ID" value="MBS2967006.1"/>
    <property type="molecule type" value="Genomic_DNA"/>
</dbReference>
<dbReference type="InterPro" id="IPR006162">
    <property type="entry name" value="Ppantetheine_attach_site"/>
</dbReference>
<comment type="caution">
    <text evidence="5">The sequence shown here is derived from an EMBL/GenBank/DDBJ whole genome shotgun (WGS) entry which is preliminary data.</text>
</comment>
<dbReference type="GO" id="GO:0031177">
    <property type="term" value="F:phosphopantetheine binding"/>
    <property type="evidence" value="ECO:0007669"/>
    <property type="project" value="InterPro"/>
</dbReference>
<dbReference type="Gene3D" id="3.30.559.10">
    <property type="entry name" value="Chloramphenicol acetyltransferase-like domain"/>
    <property type="match status" value="1"/>
</dbReference>
<dbReference type="SUPFAM" id="SSF56801">
    <property type="entry name" value="Acetyl-CoA synthetase-like"/>
    <property type="match status" value="2"/>
</dbReference>
<dbReference type="GO" id="GO:0044550">
    <property type="term" value="P:secondary metabolite biosynthetic process"/>
    <property type="evidence" value="ECO:0007669"/>
    <property type="project" value="TreeGrafter"/>
</dbReference>
<dbReference type="CDD" id="cd19543">
    <property type="entry name" value="DCL_NRPS"/>
    <property type="match status" value="1"/>
</dbReference>
<dbReference type="InterPro" id="IPR020806">
    <property type="entry name" value="PKS_PP-bd"/>
</dbReference>
<dbReference type="Gene3D" id="1.10.1200.10">
    <property type="entry name" value="ACP-like"/>
    <property type="match status" value="1"/>
</dbReference>
<dbReference type="Proteomes" id="UP000677913">
    <property type="component" value="Unassembled WGS sequence"/>
</dbReference>
<feature type="non-terminal residue" evidence="5">
    <location>
        <position position="1"/>
    </location>
</feature>
<accession>A0A8J7WQZ3</accession>
<dbReference type="InterPro" id="IPR009081">
    <property type="entry name" value="PP-bd_ACP"/>
</dbReference>
<dbReference type="Gene3D" id="2.30.38.10">
    <property type="entry name" value="Luciferase, Domain 3"/>
    <property type="match status" value="1"/>
</dbReference>
<reference evidence="5" key="1">
    <citation type="submission" date="2021-04" db="EMBL/GenBank/DDBJ databases">
        <title>Genome based classification of Actinospica acidithermotolerans sp. nov., an actinobacterium isolated from an Indonesian hot spring.</title>
        <authorList>
            <person name="Kusuma A.B."/>
            <person name="Putra K.E."/>
            <person name="Nafisah S."/>
            <person name="Loh J."/>
            <person name="Nouioui I."/>
            <person name="Goodfellow M."/>
        </authorList>
    </citation>
    <scope>NUCLEOTIDE SEQUENCE</scope>
    <source>
        <strain evidence="5">DSM 45618</strain>
    </source>
</reference>
<dbReference type="InterPro" id="IPR000873">
    <property type="entry name" value="AMP-dep_synth/lig_dom"/>
</dbReference>
<dbReference type="Pfam" id="PF13193">
    <property type="entry name" value="AMP-binding_C"/>
    <property type="match status" value="1"/>
</dbReference>
<feature type="domain" description="Carrier" evidence="4">
    <location>
        <begin position="79"/>
        <end position="153"/>
    </location>
</feature>
<proteinExistence type="predicted"/>
<evidence type="ECO:0000313" key="6">
    <source>
        <dbReference type="Proteomes" id="UP000677913"/>
    </source>
</evidence>
<dbReference type="InterPro" id="IPR036736">
    <property type="entry name" value="ACP-like_sf"/>
</dbReference>
<dbReference type="InterPro" id="IPR025110">
    <property type="entry name" value="AMP-bd_C"/>
</dbReference>
<dbReference type="FunFam" id="3.40.50.980:FF:000001">
    <property type="entry name" value="Non-ribosomal peptide synthetase"/>
    <property type="match status" value="1"/>
</dbReference>
<sequence length="1001" mass="105429">VVAREDRPGVRRLVGYVVLEAGVRVDGGVVRSAVGERLPDYMVPSVVVVLDVLPLTVNGKVDRKALPEITVTGSGAHQGPATAAEEVLCALFAEVLGVERVGVRDGFFDLGGDSIASIQLVARARRAGLALSPRDVFTHRTVAALARVATPLAEAGEGARAAAVSARRPLVELEPAELDALGGPWTGETLEEVLPLAPLQQGFLFHALFDESGIDVYNMQAALDLSGPLDPDLLRRAAGRVVERHACLRAGFPARRDGNRIQAVARRAAAPWRELDLTAVPAARQRARLVAELADERRRRFDVAAPPLLRFTLIKLAPERHVLVFTHHHILLDGWSLPLVLGDLFRCYAANGDASGLPPVVPLRDYLAWIAAQEREEAENAWRGALAGLQSPTLLAASAQSPDEAALPELLTVELPEALTSRLSGWARGCGLTLNTVVQGAWGLLLAGLTGRDDVVFGATVAGRPAVLPGVEDIVGLLMNTVPVRVRLDGAESVAGLLARVQREQAGLGAHHHVGLADIQRLAGLGELFDTAAVFESAPAGAAQFDLPGGLHVAPSDAADATAASHFPLALAAFPGERLRLELNYRRDVFDHDAAELVARRLVALFERIAEQPDTLVARLGLLTASEQETVLRKWNRTELTVPRMTLPQLFEQQAARVPHAPALLCGEQEISYAELDARAGALARVLSARGVGPERIVAVALPRSVDQVVATLAVSKAGGAFLPVDLGYPAERIAFMLRDADPAAVITRGGLPEAVASAAPPFAAGRVIDLDEAEPLAGPLGELAPPDRDAIDGARRAESTAAFADLDGAAYVIYTSGSTGTPKGVVVTHRGIASMAATQQRELGVGEGSRVLQFASPSFDAAVWELCMALLSGAALVLAPAEQLLPGAALVELCERHGVTHATLPPTALVPLRESGALRPGVTLVVAGEACAADAVEYWSRDRLMINAYGPTETTVCATMSAALSGPQSPPIGGPIANTRVYVLDGWLRPVPVGVVGELY</sequence>
<keyword evidence="2" id="KW-0596">Phosphopantetheine</keyword>
<dbReference type="Pfam" id="PF00550">
    <property type="entry name" value="PP-binding"/>
    <property type="match status" value="1"/>
</dbReference>
<dbReference type="SMART" id="SM00823">
    <property type="entry name" value="PKS_PP"/>
    <property type="match status" value="1"/>
</dbReference>
<dbReference type="SUPFAM" id="SSF47336">
    <property type="entry name" value="ACP-like"/>
    <property type="match status" value="1"/>
</dbReference>
<dbReference type="PROSITE" id="PS00012">
    <property type="entry name" value="PHOSPHOPANTETHEINE"/>
    <property type="match status" value="1"/>
</dbReference>
<evidence type="ECO:0000259" key="4">
    <source>
        <dbReference type="PROSITE" id="PS50075"/>
    </source>
</evidence>
<protein>
    <submittedName>
        <fullName evidence="5">AMP-binding protein</fullName>
    </submittedName>
</protein>
<dbReference type="GO" id="GO:0003824">
    <property type="term" value="F:catalytic activity"/>
    <property type="evidence" value="ECO:0007669"/>
    <property type="project" value="InterPro"/>
</dbReference>
<dbReference type="FunFam" id="1.10.1200.10:FF:000005">
    <property type="entry name" value="Nonribosomal peptide synthetase 1"/>
    <property type="match status" value="1"/>
</dbReference>
<evidence type="ECO:0000256" key="1">
    <source>
        <dbReference type="ARBA" id="ARBA00001957"/>
    </source>
</evidence>
<dbReference type="Gene3D" id="3.30.559.30">
    <property type="entry name" value="Nonribosomal peptide synthetase, condensation domain"/>
    <property type="match status" value="1"/>
</dbReference>
<dbReference type="GO" id="GO:0005829">
    <property type="term" value="C:cytosol"/>
    <property type="evidence" value="ECO:0007669"/>
    <property type="project" value="TreeGrafter"/>
</dbReference>
<dbReference type="GO" id="GO:0043041">
    <property type="term" value="P:amino acid activation for nonribosomal peptide biosynthetic process"/>
    <property type="evidence" value="ECO:0007669"/>
    <property type="project" value="TreeGrafter"/>
</dbReference>
<dbReference type="Pfam" id="PF00668">
    <property type="entry name" value="Condensation"/>
    <property type="match status" value="1"/>
</dbReference>
<feature type="non-terminal residue" evidence="5">
    <location>
        <position position="1001"/>
    </location>
</feature>
<name>A0A8J7WQZ3_9ACTN</name>
<evidence type="ECO:0000256" key="3">
    <source>
        <dbReference type="ARBA" id="ARBA00022553"/>
    </source>
</evidence>
<dbReference type="PROSITE" id="PS50075">
    <property type="entry name" value="CARRIER"/>
    <property type="match status" value="1"/>
</dbReference>
<dbReference type="SUPFAM" id="SSF52777">
    <property type="entry name" value="CoA-dependent acyltransferases"/>
    <property type="match status" value="2"/>
</dbReference>
<gene>
    <name evidence="5" type="ORF">KGA66_28490</name>
</gene>
<comment type="cofactor">
    <cofactor evidence="1">
        <name>pantetheine 4'-phosphate</name>
        <dbReference type="ChEBI" id="CHEBI:47942"/>
    </cofactor>
</comment>
<dbReference type="InterPro" id="IPR020845">
    <property type="entry name" value="AMP-binding_CS"/>
</dbReference>
<dbReference type="GO" id="GO:0008610">
    <property type="term" value="P:lipid biosynthetic process"/>
    <property type="evidence" value="ECO:0007669"/>
    <property type="project" value="UniProtKB-ARBA"/>
</dbReference>
<dbReference type="InterPro" id="IPR023213">
    <property type="entry name" value="CAT-like_dom_sf"/>
</dbReference>
<dbReference type="Gene3D" id="3.40.50.980">
    <property type="match status" value="2"/>
</dbReference>
<keyword evidence="6" id="KW-1185">Reference proteome</keyword>
<dbReference type="AlphaFoldDB" id="A0A8J7WQZ3"/>
<dbReference type="RefSeq" id="WP_211472627.1">
    <property type="nucleotide sequence ID" value="NZ_JAGSXH010000255.1"/>
</dbReference>
<dbReference type="PANTHER" id="PTHR45527:SF1">
    <property type="entry name" value="FATTY ACID SYNTHASE"/>
    <property type="match status" value="1"/>
</dbReference>
<organism evidence="5 6">
    <name type="scientific">Actinocrinis puniceicyclus</name>
    <dbReference type="NCBI Taxonomy" id="977794"/>
    <lineage>
        <taxon>Bacteria</taxon>
        <taxon>Bacillati</taxon>
        <taxon>Actinomycetota</taxon>
        <taxon>Actinomycetes</taxon>
        <taxon>Catenulisporales</taxon>
        <taxon>Actinospicaceae</taxon>
        <taxon>Actinocrinis</taxon>
    </lineage>
</organism>
<dbReference type="PROSITE" id="PS00455">
    <property type="entry name" value="AMP_BINDING"/>
    <property type="match status" value="1"/>
</dbReference>
<keyword evidence="3" id="KW-0597">Phosphoprotein</keyword>